<dbReference type="Proteomes" id="UP000027222">
    <property type="component" value="Unassembled WGS sequence"/>
</dbReference>
<feature type="compositionally biased region" description="Pro residues" evidence="1">
    <location>
        <begin position="589"/>
        <end position="608"/>
    </location>
</feature>
<evidence type="ECO:0000313" key="3">
    <source>
        <dbReference type="Proteomes" id="UP000027222"/>
    </source>
</evidence>
<feature type="region of interest" description="Disordered" evidence="1">
    <location>
        <begin position="835"/>
        <end position="876"/>
    </location>
</feature>
<keyword evidence="3" id="KW-1185">Reference proteome</keyword>
<protein>
    <submittedName>
        <fullName evidence="2">Uncharacterized protein</fullName>
    </submittedName>
</protein>
<proteinExistence type="predicted"/>
<sequence>MTTAPKRTFTTPRLKSFAGYTAPPVLMDGLSYFLPPFSVITTRLVTFGVRLFEIWSPNSSQTVYYPGVSAPNAPGGMGLPEHLRRCDGTLGRFDPTLSPQYFNPQYPFLPFIRRHVNDDRPEHRPFLSVWQPHPSPTSPNNGFVLPTFVDALVHRVNQLQDAAKLGQPLEWYQRDLWGRRQESPVAADFNVLRYQMSFDNAVDAFVKLQRGLKVLSVWVRLADIAIKSHGCEIDMTTVPLADDNLVGVWLNGTLEKDGLWLLRLGVPCFIIHEVDGGLDLERVVNQPRLWPTFWKDTPVSKLLDTVHPMDLAVVSDGGNLRDLDEDLGQPSEAPIADAVSRSRSSPAVQGFSHGRYVGPCVDRISNKLPHVEVGGWVIPPEVMPVSAGKWSHWCEETTDSGELHLLRVGKSTSKDRGRYTYYDRQRLRVLHVDDRILPSAHYNADPLVFGLPAPRVRYLEEFGHGRYHEHNLSHWVYQVKDPNRSDVGRKFVPDPLMGAPATLPVPVQGPITNIMDDNEDTVSLGGASDDGYWPARKSSPRPPSPAREPTICQPSVVRGSSPCQPLPAREFPCQRRPARQPSLCQPSPGREPSPSRLPSPTKPRPPSPSRDQPSYRSPQSTLPPYSGRHSPARGRPDIPHMLPLRNRSCSPPHCRFQPLQAGTNLSSREGDPSPVAGSSRLIDRLPLQSHPSTPTPIGPISIDQVAAADRPVTRFLVIWNLPAEYVWNDVVFFIQEAIGQLQPRLLLTKVCRTNQRSGDQAFWLSFGSPTMASSFRGVVVGRKTTNIQCDFVDGNVFSTSSSQAADHWSPVQGFGDDVVPDAPFLPPAAWQLAGPTLAERLDPQKNHRRTHRSKKKPKLGQSSSTSGPNGGDISDA</sequence>
<dbReference type="PANTHER" id="PTHR24216:SF65">
    <property type="entry name" value="PAXILLIN-LIKE PROTEIN 1"/>
    <property type="match status" value="1"/>
</dbReference>
<dbReference type="AlphaFoldDB" id="A0A067S3K4"/>
<dbReference type="OrthoDB" id="3066419at2759"/>
<dbReference type="EMBL" id="KL142451">
    <property type="protein sequence ID" value="KDR65386.1"/>
    <property type="molecule type" value="Genomic_DNA"/>
</dbReference>
<accession>A0A067S3K4</accession>
<name>A0A067S3K4_GALM3</name>
<organism evidence="2 3">
    <name type="scientific">Galerina marginata (strain CBS 339.88)</name>
    <dbReference type="NCBI Taxonomy" id="685588"/>
    <lineage>
        <taxon>Eukaryota</taxon>
        <taxon>Fungi</taxon>
        <taxon>Dikarya</taxon>
        <taxon>Basidiomycota</taxon>
        <taxon>Agaricomycotina</taxon>
        <taxon>Agaricomycetes</taxon>
        <taxon>Agaricomycetidae</taxon>
        <taxon>Agaricales</taxon>
        <taxon>Agaricineae</taxon>
        <taxon>Strophariaceae</taxon>
        <taxon>Galerina</taxon>
    </lineage>
</organism>
<reference evidence="3" key="1">
    <citation type="journal article" date="2014" name="Proc. Natl. Acad. Sci. U.S.A.">
        <title>Extensive sampling of basidiomycete genomes demonstrates inadequacy of the white-rot/brown-rot paradigm for wood decay fungi.</title>
        <authorList>
            <person name="Riley R."/>
            <person name="Salamov A.A."/>
            <person name="Brown D.W."/>
            <person name="Nagy L.G."/>
            <person name="Floudas D."/>
            <person name="Held B.W."/>
            <person name="Levasseur A."/>
            <person name="Lombard V."/>
            <person name="Morin E."/>
            <person name="Otillar R."/>
            <person name="Lindquist E.A."/>
            <person name="Sun H."/>
            <person name="LaButti K.M."/>
            <person name="Schmutz J."/>
            <person name="Jabbour D."/>
            <person name="Luo H."/>
            <person name="Baker S.E."/>
            <person name="Pisabarro A.G."/>
            <person name="Walton J.D."/>
            <person name="Blanchette R.A."/>
            <person name="Henrissat B."/>
            <person name="Martin F."/>
            <person name="Cullen D."/>
            <person name="Hibbett D.S."/>
            <person name="Grigoriev I.V."/>
        </authorList>
    </citation>
    <scope>NUCLEOTIDE SEQUENCE [LARGE SCALE GENOMIC DNA]</scope>
    <source>
        <strain evidence="3">CBS 339.88</strain>
    </source>
</reference>
<feature type="compositionally biased region" description="Basic residues" evidence="1">
    <location>
        <begin position="846"/>
        <end position="858"/>
    </location>
</feature>
<dbReference type="PANTHER" id="PTHR24216">
    <property type="entry name" value="PAXILLIN-RELATED"/>
    <property type="match status" value="1"/>
</dbReference>
<dbReference type="HOGENOM" id="CLU_328194_0_0_1"/>
<feature type="region of interest" description="Disordered" evidence="1">
    <location>
        <begin position="517"/>
        <end position="679"/>
    </location>
</feature>
<gene>
    <name evidence="2" type="ORF">GALMADRAFT_148730</name>
</gene>
<evidence type="ECO:0000313" key="2">
    <source>
        <dbReference type="EMBL" id="KDR65386.1"/>
    </source>
</evidence>
<feature type="compositionally biased region" description="Low complexity" evidence="1">
    <location>
        <begin position="609"/>
        <end position="620"/>
    </location>
</feature>
<evidence type="ECO:0000256" key="1">
    <source>
        <dbReference type="SAM" id="MobiDB-lite"/>
    </source>
</evidence>